<evidence type="ECO:0000313" key="3">
    <source>
        <dbReference type="Proteomes" id="UP000244223"/>
    </source>
</evidence>
<sequence>MNKGYSFLLVACLTAAVSSTSFAAGENSLPSDLQDLKSDVLTLNRDVSQLENELLFPSSSTTILVGVNAGSKLRLVDVKLSIDDQIVSYHAYSEQETVALSKGGLQRLYMGNVNSGSHNIQAVITAYDANGKDFQRTVNYTFSKNSLRKIVEIKAGDDVSNAQPAVFNFREWESKN</sequence>
<dbReference type="RefSeq" id="WP_107866484.1">
    <property type="nucleotide sequence ID" value="NZ_QAON01000014.1"/>
</dbReference>
<proteinExistence type="predicted"/>
<organism evidence="2 3">
    <name type="scientific">Agitococcus lubricus</name>
    <dbReference type="NCBI Taxonomy" id="1077255"/>
    <lineage>
        <taxon>Bacteria</taxon>
        <taxon>Pseudomonadati</taxon>
        <taxon>Pseudomonadota</taxon>
        <taxon>Gammaproteobacteria</taxon>
        <taxon>Moraxellales</taxon>
        <taxon>Moraxellaceae</taxon>
        <taxon>Agitococcus</taxon>
    </lineage>
</organism>
<keyword evidence="1" id="KW-0732">Signal</keyword>
<accession>A0A2T5IWC0</accession>
<dbReference type="EMBL" id="QAON01000014">
    <property type="protein sequence ID" value="PTQ88181.1"/>
    <property type="molecule type" value="Genomic_DNA"/>
</dbReference>
<dbReference type="Proteomes" id="UP000244223">
    <property type="component" value="Unassembled WGS sequence"/>
</dbReference>
<feature type="chain" id="PRO_5015669059" description="AraC family transcriptional regulator" evidence="1">
    <location>
        <begin position="24"/>
        <end position="176"/>
    </location>
</feature>
<feature type="signal peptide" evidence="1">
    <location>
        <begin position="1"/>
        <end position="23"/>
    </location>
</feature>
<comment type="caution">
    <text evidence="2">The sequence shown here is derived from an EMBL/GenBank/DDBJ whole genome shotgun (WGS) entry which is preliminary data.</text>
</comment>
<dbReference type="OrthoDB" id="5395931at2"/>
<evidence type="ECO:0008006" key="4">
    <source>
        <dbReference type="Google" id="ProtNLM"/>
    </source>
</evidence>
<evidence type="ECO:0000256" key="1">
    <source>
        <dbReference type="SAM" id="SignalP"/>
    </source>
</evidence>
<dbReference type="AlphaFoldDB" id="A0A2T5IWC0"/>
<protein>
    <recommendedName>
        <fullName evidence="4">AraC family transcriptional regulator</fullName>
    </recommendedName>
</protein>
<name>A0A2T5IWC0_9GAMM</name>
<reference evidence="2 3" key="1">
    <citation type="submission" date="2018-04" db="EMBL/GenBank/DDBJ databases">
        <title>Genomic Encyclopedia of Archaeal and Bacterial Type Strains, Phase II (KMG-II): from individual species to whole genera.</title>
        <authorList>
            <person name="Goeker M."/>
        </authorList>
    </citation>
    <scope>NUCLEOTIDE SEQUENCE [LARGE SCALE GENOMIC DNA]</scope>
    <source>
        <strain evidence="2 3">DSM 5822</strain>
    </source>
</reference>
<keyword evidence="3" id="KW-1185">Reference proteome</keyword>
<gene>
    <name evidence="2" type="ORF">C8N29_11441</name>
</gene>
<evidence type="ECO:0000313" key="2">
    <source>
        <dbReference type="EMBL" id="PTQ88181.1"/>
    </source>
</evidence>